<dbReference type="EMBL" id="CP033148">
    <property type="protein sequence ID" value="AYO41415.1"/>
    <property type="molecule type" value="Genomic_DNA"/>
</dbReference>
<dbReference type="InterPro" id="IPR052094">
    <property type="entry name" value="Pre-mRNA-splicing_ERAD"/>
</dbReference>
<comment type="subcellular location">
    <subcellularLocation>
        <location evidence="2">Cytoplasm</location>
    </subcellularLocation>
    <subcellularLocation>
        <location evidence="1">Nucleus</location>
    </subcellularLocation>
</comment>
<keyword evidence="4" id="KW-0143">Chaperone</keyword>
<dbReference type="GO" id="GO:0005737">
    <property type="term" value="C:cytoplasm"/>
    <property type="evidence" value="ECO:0007669"/>
    <property type="project" value="UniProtKB-SubCell"/>
</dbReference>
<gene>
    <name evidence="7" type="primary">cwf23</name>
    <name evidence="7" type="ORF">DNF11_0465</name>
</gene>
<dbReference type="InterPro" id="IPR036869">
    <property type="entry name" value="J_dom_sf"/>
</dbReference>
<evidence type="ECO:0000313" key="8">
    <source>
        <dbReference type="Proteomes" id="UP000269793"/>
    </source>
</evidence>
<dbReference type="VEuPathDB" id="FungiDB:DNF11_0465"/>
<keyword evidence="8" id="KW-1185">Reference proteome</keyword>
<evidence type="ECO:0000256" key="2">
    <source>
        <dbReference type="ARBA" id="ARBA00004496"/>
    </source>
</evidence>
<dbReference type="InterPro" id="IPR001623">
    <property type="entry name" value="DnaJ_domain"/>
</dbReference>
<evidence type="ECO:0000256" key="3">
    <source>
        <dbReference type="ARBA" id="ARBA00022490"/>
    </source>
</evidence>
<dbReference type="Gene3D" id="1.10.287.110">
    <property type="entry name" value="DnaJ domain"/>
    <property type="match status" value="1"/>
</dbReference>
<dbReference type="SUPFAM" id="SSF46565">
    <property type="entry name" value="Chaperone J-domain"/>
    <property type="match status" value="1"/>
</dbReference>
<sequence>MELPGSNAVEWEDAFKLLGIDERASESQIRTAYRKRSLQFHPDKARDIPPDAAAERFHRLTLAYEALLDPSSRARLLETLENEKARRKRQSAFDDRRKSMAADLERREELDRVQRVKSEQKRRERERRILALREEGRTMRVERHERLLERWQQSSRTSQSFASTASTLSADGLPPWGPSDSSVLIRFPSEQAVSMWGADTLPHNLLQTPLGEALTLSYGPLSSVHIKPSQKRRREVSVIASFEHGVHAWRAVTEGSDLRCSHILLQDCWIGWWDPSTGKAATHPPARVQAWIEGGVSARDAPVETRTPHDAADEFDYEYEASTLARLRQVASTFPQHER</sequence>
<proteinExistence type="predicted"/>
<name>A0A3G2S0F6_MALR7</name>
<keyword evidence="5" id="KW-0539">Nucleus</keyword>
<dbReference type="PRINTS" id="PR00625">
    <property type="entry name" value="JDOMAIN"/>
</dbReference>
<evidence type="ECO:0000313" key="7">
    <source>
        <dbReference type="EMBL" id="AYO41415.1"/>
    </source>
</evidence>
<reference evidence="7 8" key="1">
    <citation type="submission" date="2018-10" db="EMBL/GenBank/DDBJ databases">
        <title>Complete genome sequence of Malassezia restricta CBS 7877.</title>
        <authorList>
            <person name="Morand S.C."/>
            <person name="Bertignac M."/>
            <person name="Iltis A."/>
            <person name="Kolder I."/>
            <person name="Pirovano W."/>
            <person name="Jourdain R."/>
            <person name="Clavaud C."/>
        </authorList>
    </citation>
    <scope>NUCLEOTIDE SEQUENCE [LARGE SCALE GENOMIC DNA]</scope>
    <source>
        <strain evidence="7 8">CBS 7877</strain>
    </source>
</reference>
<dbReference type="SMART" id="SM00271">
    <property type="entry name" value="DnaJ"/>
    <property type="match status" value="1"/>
</dbReference>
<dbReference type="OrthoDB" id="376357at2759"/>
<evidence type="ECO:0000256" key="5">
    <source>
        <dbReference type="ARBA" id="ARBA00023242"/>
    </source>
</evidence>
<evidence type="ECO:0000256" key="1">
    <source>
        <dbReference type="ARBA" id="ARBA00004123"/>
    </source>
</evidence>
<dbReference type="AlphaFoldDB" id="A0A3G2S0F6"/>
<dbReference type="GO" id="GO:0005681">
    <property type="term" value="C:spliceosomal complex"/>
    <property type="evidence" value="ECO:0007669"/>
    <property type="project" value="TreeGrafter"/>
</dbReference>
<evidence type="ECO:0000259" key="6">
    <source>
        <dbReference type="PROSITE" id="PS50076"/>
    </source>
</evidence>
<dbReference type="PROSITE" id="PS50076">
    <property type="entry name" value="DNAJ_2"/>
    <property type="match status" value="1"/>
</dbReference>
<dbReference type="Proteomes" id="UP000269793">
    <property type="component" value="Chromosome I"/>
</dbReference>
<protein>
    <submittedName>
        <fullName evidence="7">Pre-mRNA-splicing factor cwf23</fullName>
    </submittedName>
</protein>
<feature type="domain" description="J" evidence="6">
    <location>
        <begin position="13"/>
        <end position="80"/>
    </location>
</feature>
<dbReference type="GO" id="GO:0000390">
    <property type="term" value="P:spliceosomal complex disassembly"/>
    <property type="evidence" value="ECO:0007669"/>
    <property type="project" value="TreeGrafter"/>
</dbReference>
<dbReference type="PANTHER" id="PTHR44313:SF1">
    <property type="entry name" value="DNAJ HOMOLOG SUBFAMILY C MEMBER 17"/>
    <property type="match status" value="1"/>
</dbReference>
<dbReference type="Pfam" id="PF00226">
    <property type="entry name" value="DnaJ"/>
    <property type="match status" value="1"/>
</dbReference>
<dbReference type="PANTHER" id="PTHR44313">
    <property type="entry name" value="DNAJ HOMOLOG SUBFAMILY C MEMBER 17"/>
    <property type="match status" value="1"/>
</dbReference>
<organism evidence="7 8">
    <name type="scientific">Malassezia restricta (strain ATCC 96810 / NBRC 103918 / CBS 7877)</name>
    <name type="common">Seborrheic dermatitis infection agent</name>
    <dbReference type="NCBI Taxonomy" id="425264"/>
    <lineage>
        <taxon>Eukaryota</taxon>
        <taxon>Fungi</taxon>
        <taxon>Dikarya</taxon>
        <taxon>Basidiomycota</taxon>
        <taxon>Ustilaginomycotina</taxon>
        <taxon>Malasseziomycetes</taxon>
        <taxon>Malasseziales</taxon>
        <taxon>Malasseziaceae</taxon>
        <taxon>Malassezia</taxon>
    </lineage>
</organism>
<dbReference type="STRING" id="425264.A0A3G2S0F6"/>
<evidence type="ECO:0000256" key="4">
    <source>
        <dbReference type="ARBA" id="ARBA00023186"/>
    </source>
</evidence>
<accession>A0A3G2S0F6</accession>
<keyword evidence="3" id="KW-0963">Cytoplasm</keyword>
<dbReference type="CDD" id="cd06257">
    <property type="entry name" value="DnaJ"/>
    <property type="match status" value="1"/>
</dbReference>